<dbReference type="Proteomes" id="UP000244093">
    <property type="component" value="Unassembled WGS sequence"/>
</dbReference>
<reference evidence="4 5" key="1">
    <citation type="journal article" date="2018" name="Syst. Appl. Microbiol.">
        <title>A new symbiotic nanoarchaeote (Candidatus Nanoclepta minutus) and its host (Zestosphaera tikiterensis gen. nov., sp. nov.) from a New Zealand hot spring.</title>
        <authorList>
            <person name="St John E."/>
            <person name="Liu Y."/>
            <person name="Podar M."/>
            <person name="Stott M.B."/>
            <person name="Meneghin J."/>
            <person name="Chen Z."/>
            <person name="Lagutin K."/>
            <person name="Mitchell K."/>
            <person name="Reysenbach A.L."/>
        </authorList>
    </citation>
    <scope>NUCLEOTIDE SEQUENCE [LARGE SCALE GENOMIC DNA]</scope>
    <source>
        <strain evidence="4">NZ3</strain>
    </source>
</reference>
<dbReference type="GO" id="GO:0016747">
    <property type="term" value="F:acyltransferase activity, transferring groups other than amino-acyl groups"/>
    <property type="evidence" value="ECO:0007669"/>
    <property type="project" value="InterPro"/>
</dbReference>
<dbReference type="AlphaFoldDB" id="A0A2R7Y4L9"/>
<evidence type="ECO:0000313" key="4">
    <source>
        <dbReference type="EMBL" id="PUA32470.1"/>
    </source>
</evidence>
<dbReference type="CDD" id="cd00829">
    <property type="entry name" value="SCP-x_thiolase"/>
    <property type="match status" value="1"/>
</dbReference>
<dbReference type="PANTHER" id="PTHR42870">
    <property type="entry name" value="ACETYL-COA C-ACETYLTRANSFERASE"/>
    <property type="match status" value="1"/>
</dbReference>
<accession>A0A2R7Y4L9</accession>
<name>A0A2R7Y4L9_9CREN</name>
<evidence type="ECO:0000313" key="5">
    <source>
        <dbReference type="Proteomes" id="UP000244093"/>
    </source>
</evidence>
<dbReference type="SUPFAM" id="SSF53901">
    <property type="entry name" value="Thiolase-like"/>
    <property type="match status" value="2"/>
</dbReference>
<dbReference type="Pfam" id="PF00108">
    <property type="entry name" value="Thiolase_N"/>
    <property type="match status" value="1"/>
</dbReference>
<dbReference type="EMBL" id="NBVN01000004">
    <property type="protein sequence ID" value="PUA32470.1"/>
    <property type="molecule type" value="Genomic_DNA"/>
</dbReference>
<dbReference type="InterPro" id="IPR055140">
    <property type="entry name" value="Thiolase_C_2"/>
</dbReference>
<organism evidence="4 5">
    <name type="scientific">Zestosphaera tikiterensis</name>
    <dbReference type="NCBI Taxonomy" id="1973259"/>
    <lineage>
        <taxon>Archaea</taxon>
        <taxon>Thermoproteota</taxon>
        <taxon>Thermoprotei</taxon>
        <taxon>Desulfurococcales</taxon>
        <taxon>Desulfurococcaceae</taxon>
        <taxon>Zestosphaera</taxon>
    </lineage>
</organism>
<dbReference type="Pfam" id="PF22691">
    <property type="entry name" value="Thiolase_C_1"/>
    <property type="match status" value="1"/>
</dbReference>
<dbReference type="InterPro" id="IPR016039">
    <property type="entry name" value="Thiolase-like"/>
</dbReference>
<keyword evidence="4" id="KW-0808">Transferase</keyword>
<proteinExistence type="predicted"/>
<dbReference type="PANTHER" id="PTHR42870:SF6">
    <property type="entry name" value="ACETYL-COA C-ACYLTRANSFERASE"/>
    <property type="match status" value="1"/>
</dbReference>
<dbReference type="PIRSF" id="PIRSF000429">
    <property type="entry name" value="Ac-CoA_Ac_transf"/>
    <property type="match status" value="1"/>
</dbReference>
<feature type="domain" description="Thiolase N-terminal" evidence="2">
    <location>
        <begin position="4"/>
        <end position="221"/>
    </location>
</feature>
<sequence length="380" mass="40459">MRKVYVVGVGMTKVGKHTEVSMRDLAAEAISNALDEVGNEKPEAIVVGNMLSSLVEQENLAALIADHAGLRGICGLKVEGACGSGGVAVLTGYLMVASGLYSKVLVVGVEKLLERPTPDTLRGLAYAADADYELIYGVSFAGLNALIMRYYMSKYNVKREELALWSVMMHQNGVKNPYAQLRNEITLETVLNSPVVADPIRLYDACPLSDGAAAIYLTNEDWKKLSDTPVLIAGVSNAVDSPDLSSRFSLDELFASRLSAENALRMAKLSVKDVDVAEIHDAYTITAAVSLESIGFAEKGKAAKLWSEGRFKPGDKPTINPSGGLKSRGHPVGATGVYQVAEVVMQLRGDFPGVLVPAEVGLTQNVGGVGSNVTTVLLKR</sequence>
<evidence type="ECO:0000259" key="2">
    <source>
        <dbReference type="Pfam" id="PF00108"/>
    </source>
</evidence>
<dbReference type="GO" id="GO:0008299">
    <property type="term" value="P:isoprenoid biosynthetic process"/>
    <property type="evidence" value="ECO:0007669"/>
    <property type="project" value="UniProtKB-KW"/>
</dbReference>
<protein>
    <submittedName>
        <fullName evidence="4">Acetyl-CoA acetyltransferase</fullName>
    </submittedName>
</protein>
<dbReference type="InterPro" id="IPR002155">
    <property type="entry name" value="Thiolase"/>
</dbReference>
<dbReference type="Gene3D" id="3.40.47.10">
    <property type="match status" value="1"/>
</dbReference>
<dbReference type="InterPro" id="IPR020616">
    <property type="entry name" value="Thiolase_N"/>
</dbReference>
<keyword evidence="1" id="KW-0414">Isoprene biosynthesis</keyword>
<evidence type="ECO:0000256" key="1">
    <source>
        <dbReference type="ARBA" id="ARBA00023229"/>
    </source>
</evidence>
<feature type="domain" description="Thiolase C-terminal" evidence="3">
    <location>
        <begin position="238"/>
        <end position="380"/>
    </location>
</feature>
<comment type="caution">
    <text evidence="4">The sequence shown here is derived from an EMBL/GenBank/DDBJ whole genome shotgun (WGS) entry which is preliminary data.</text>
</comment>
<gene>
    <name evidence="4" type="ORF">B7O98_07400</name>
</gene>
<dbReference type="NCBIfam" id="NF004720">
    <property type="entry name" value="PRK06064.1"/>
    <property type="match status" value="1"/>
</dbReference>
<evidence type="ECO:0000259" key="3">
    <source>
        <dbReference type="Pfam" id="PF22691"/>
    </source>
</evidence>